<dbReference type="Proteomes" id="UP000056732">
    <property type="component" value="Unassembled WGS sequence"/>
</dbReference>
<evidence type="ECO:0000259" key="1">
    <source>
        <dbReference type="Pfam" id="PF19419"/>
    </source>
</evidence>
<dbReference type="InterPro" id="IPR046025">
    <property type="entry name" value="DUF5983"/>
</dbReference>
<accession>A0AAW3NHL7</accession>
<evidence type="ECO:0000313" key="2">
    <source>
        <dbReference type="EMBL" id="KVT58082.1"/>
    </source>
</evidence>
<name>A0AAW3NHL7_9BURK</name>
<reference evidence="2 3" key="1">
    <citation type="submission" date="2015-11" db="EMBL/GenBank/DDBJ databases">
        <title>Expanding the genomic diversity of Burkholderia species for the development of highly accurate diagnostics.</title>
        <authorList>
            <person name="Sahl J."/>
            <person name="Keim P."/>
            <person name="Wagner D."/>
        </authorList>
    </citation>
    <scope>NUCLEOTIDE SEQUENCE [LARGE SCALE GENOMIC DNA]</scope>
    <source>
        <strain evidence="2 3">MSMB1137WGS</strain>
    </source>
</reference>
<protein>
    <submittedName>
        <fullName evidence="2">ABC transporter substrate-binding protein</fullName>
    </submittedName>
</protein>
<feature type="domain" description="DUF5983" evidence="1">
    <location>
        <begin position="127"/>
        <end position="236"/>
    </location>
</feature>
<comment type="caution">
    <text evidence="2">The sequence shown here is derived from an EMBL/GenBank/DDBJ whole genome shotgun (WGS) entry which is preliminary data.</text>
</comment>
<sequence>MAHHGNPFLRGYHALTIRRVLCITEDDHDRPPCYRPLHASQAHLSDDDVQGNLCIFCDDYVLVADKLPVPEALEIPCRRFGIARNVIYEITGRFGDALAHIGDVYSLEAAQRTIEQIRFDTGVFSRCWEISSRHLSEAGWHYLARMADIGRPSGLLFEAFRVPASHAIGCKLIATPWTDEHLRAVDVQTAAELRQEHRDVQVPDTLIDLLHLAGEADVRILIFDADARPLDGLPLFGF</sequence>
<proteinExistence type="predicted"/>
<dbReference type="AlphaFoldDB" id="A0AAW3NHL7"/>
<dbReference type="EMBL" id="LPDO01000040">
    <property type="protein sequence ID" value="KVT58082.1"/>
    <property type="molecule type" value="Genomic_DNA"/>
</dbReference>
<dbReference type="RefSeq" id="WP_059927044.1">
    <property type="nucleotide sequence ID" value="NZ_LPDO01000040.1"/>
</dbReference>
<dbReference type="Pfam" id="PF19419">
    <property type="entry name" value="DUF5983"/>
    <property type="match status" value="1"/>
</dbReference>
<organism evidence="2 3">
    <name type="scientific">Burkholderia ubonensis</name>
    <dbReference type="NCBI Taxonomy" id="101571"/>
    <lineage>
        <taxon>Bacteria</taxon>
        <taxon>Pseudomonadati</taxon>
        <taxon>Pseudomonadota</taxon>
        <taxon>Betaproteobacteria</taxon>
        <taxon>Burkholderiales</taxon>
        <taxon>Burkholderiaceae</taxon>
        <taxon>Burkholderia</taxon>
        <taxon>Burkholderia cepacia complex</taxon>
    </lineage>
</organism>
<evidence type="ECO:0000313" key="3">
    <source>
        <dbReference type="Proteomes" id="UP000056732"/>
    </source>
</evidence>
<gene>
    <name evidence="2" type="ORF">WK53_29020</name>
</gene>